<protein>
    <recommendedName>
        <fullName evidence="2">DUF5723 domain-containing protein</fullName>
    </recommendedName>
</protein>
<reference evidence="3 4" key="1">
    <citation type="submission" date="2021-05" db="EMBL/GenBank/DDBJ databases">
        <title>Comparative genomic studies on the polysaccharide-degrading batcterial strains of the Flammeovirga genus.</title>
        <authorList>
            <person name="Zewei F."/>
            <person name="Zheng Z."/>
            <person name="Yu L."/>
            <person name="Ruyue G."/>
            <person name="Yanhong M."/>
            <person name="Yuanyuan C."/>
            <person name="Jingyan G."/>
            <person name="Wenjun H."/>
        </authorList>
    </citation>
    <scope>NUCLEOTIDE SEQUENCE [LARGE SCALE GENOMIC DNA]</scope>
    <source>
        <strain evidence="3 4">YS10</strain>
    </source>
</reference>
<keyword evidence="1" id="KW-0732">Signal</keyword>
<evidence type="ECO:0000259" key="2">
    <source>
        <dbReference type="Pfam" id="PF18990"/>
    </source>
</evidence>
<feature type="domain" description="DUF5723" evidence="2">
    <location>
        <begin position="43"/>
        <end position="420"/>
    </location>
</feature>
<dbReference type="EMBL" id="CP076128">
    <property type="protein sequence ID" value="QWG08681.1"/>
    <property type="molecule type" value="Genomic_DNA"/>
</dbReference>
<evidence type="ECO:0000313" key="4">
    <source>
        <dbReference type="Proteomes" id="UP000682802"/>
    </source>
</evidence>
<proteinExistence type="predicted"/>
<accession>A0ABX8GYQ9</accession>
<organism evidence="3 4">
    <name type="scientific">Flammeovirga kamogawensis</name>
    <dbReference type="NCBI Taxonomy" id="373891"/>
    <lineage>
        <taxon>Bacteria</taxon>
        <taxon>Pseudomonadati</taxon>
        <taxon>Bacteroidota</taxon>
        <taxon>Cytophagia</taxon>
        <taxon>Cytophagales</taxon>
        <taxon>Flammeovirgaceae</taxon>
        <taxon>Flammeovirga</taxon>
    </lineage>
</organism>
<sequence>MKLLKYILVTTAVLFISNKSSFAQQVNTLYFMNSVPQAIQYNPAKKSEYKWSVSFPVTNISATVYNQFNYNDVTYQENNKTYLDIDGFLNKLDKTNEQYSSISSELFGIYFQKDRFGVNLTANVSTYEHLTYSKELFSTILRGPAQEGTLGKTQDFSSIANVYAFYDVSLGGNYKVNDKLVVGARMKLMFGTYNVKAQINGSLLQGEGANMPITISGDVDIDANGLGNIVDADGQIEIDDEEPLNSLSEFSNVGFAVDLGAVYQYDEKLTFEASVRNLGAIFWQDDRKYSYNASLADLSYSGMDPSDILNGETDDSFPTFSDSLVFKPTDGSDSKNTTLPTTINLAATYEVWEHSTAGALFSQTFYEGEYYPSLTLSIDKQFGKFFGLGLSYTMDKGSYANVGALVSFGFPGFQMYVVSDNLLTAGLQWDKAKTANMRFGVNLPFGKVENKDAIDRKLEKRLN</sequence>
<evidence type="ECO:0000256" key="1">
    <source>
        <dbReference type="SAM" id="SignalP"/>
    </source>
</evidence>
<feature type="chain" id="PRO_5047427791" description="DUF5723 domain-containing protein" evidence="1">
    <location>
        <begin position="24"/>
        <end position="463"/>
    </location>
</feature>
<dbReference type="Proteomes" id="UP000682802">
    <property type="component" value="Chromosome 1"/>
</dbReference>
<gene>
    <name evidence="3" type="ORF">KM029_07010</name>
</gene>
<keyword evidence="4" id="KW-1185">Reference proteome</keyword>
<dbReference type="RefSeq" id="WP_144072594.1">
    <property type="nucleotide sequence ID" value="NZ_CP076128.1"/>
</dbReference>
<dbReference type="InterPro" id="IPR043781">
    <property type="entry name" value="DUF5723"/>
</dbReference>
<feature type="signal peptide" evidence="1">
    <location>
        <begin position="1"/>
        <end position="23"/>
    </location>
</feature>
<name>A0ABX8GYQ9_9BACT</name>
<evidence type="ECO:0000313" key="3">
    <source>
        <dbReference type="EMBL" id="QWG08681.1"/>
    </source>
</evidence>
<dbReference type="Gene3D" id="2.40.160.60">
    <property type="entry name" value="Outer membrane protein transport protein (OMPP1/FadL/TodX)"/>
    <property type="match status" value="1"/>
</dbReference>
<dbReference type="Pfam" id="PF18990">
    <property type="entry name" value="DUF5723"/>
    <property type="match status" value="1"/>
</dbReference>